<evidence type="ECO:0000313" key="3">
    <source>
        <dbReference type="Proteomes" id="UP000326780"/>
    </source>
</evidence>
<sequence length="300" mass="32541">MSIFSRFFGRKDEPGDAGALVANLEAGEAGDGVALTVLFADALNFDVAALAQALRAYHRSTGDARCEITEDPGPFLALAGWKNHVVRMVGFDVPMPAESVEVCVAPAHYPQELKAQVRAHRSHVILYYAGYEDSVLEQYVALATVAGALARLGALVVLNESAHTSLPAAVFDADIEGDSIELLRDLDLPALYCGFVKYEVEGVQGVWMRTYGAHHFGQPDFAALAEGHHEGEKYFELFGNVLRYLIDSGAEMGAGHTMQVGEDKFLRLRAPLEAEYFLDGPEAVLVTELIGAHEINARPH</sequence>
<reference evidence="2 3" key="1">
    <citation type="submission" date="2019-10" db="EMBL/GenBank/DDBJ databases">
        <title>Complete genome sequence of Variovorax paradoxus 5C-2.</title>
        <authorList>
            <person name="Gogoleva N.E."/>
            <person name="Balkin A.S."/>
        </authorList>
    </citation>
    <scope>NUCLEOTIDE SEQUENCE [LARGE SCALE GENOMIC DNA]</scope>
    <source>
        <strain evidence="2 3">5C-2</strain>
    </source>
</reference>
<evidence type="ECO:0000313" key="2">
    <source>
        <dbReference type="EMBL" id="QFZ82108.1"/>
    </source>
</evidence>
<dbReference type="RefSeq" id="WP_153280990.1">
    <property type="nucleotide sequence ID" value="NZ_CP045644.1"/>
</dbReference>
<protein>
    <submittedName>
        <fullName evidence="2">DUF4261 domain-containing protein</fullName>
    </submittedName>
</protein>
<organism evidence="2 3">
    <name type="scientific">Variovorax paradoxus</name>
    <dbReference type="NCBI Taxonomy" id="34073"/>
    <lineage>
        <taxon>Bacteria</taxon>
        <taxon>Pseudomonadati</taxon>
        <taxon>Pseudomonadota</taxon>
        <taxon>Betaproteobacteria</taxon>
        <taxon>Burkholderiales</taxon>
        <taxon>Comamonadaceae</taxon>
        <taxon>Variovorax</taxon>
    </lineage>
</organism>
<dbReference type="Proteomes" id="UP000326780">
    <property type="component" value="Chromosome"/>
</dbReference>
<dbReference type="AlphaFoldDB" id="A0A5Q0LYQ0"/>
<gene>
    <name evidence="2" type="ORF">GFK26_04725</name>
</gene>
<proteinExistence type="predicted"/>
<feature type="domain" description="DUF4261" evidence="1">
    <location>
        <begin position="209"/>
        <end position="285"/>
    </location>
</feature>
<dbReference type="EMBL" id="CP045644">
    <property type="protein sequence ID" value="QFZ82108.1"/>
    <property type="molecule type" value="Genomic_DNA"/>
</dbReference>
<evidence type="ECO:0000259" key="1">
    <source>
        <dbReference type="Pfam" id="PF14080"/>
    </source>
</evidence>
<dbReference type="InterPro" id="IPR025357">
    <property type="entry name" value="DUF4261"/>
</dbReference>
<accession>A0A5Q0LYQ0</accession>
<dbReference type="Pfam" id="PF14080">
    <property type="entry name" value="DUF4261"/>
    <property type="match status" value="1"/>
</dbReference>
<name>A0A5Q0LYQ0_VARPD</name>